<evidence type="ECO:0000256" key="1">
    <source>
        <dbReference type="SAM" id="MobiDB-lite"/>
    </source>
</evidence>
<evidence type="ECO:0008006" key="4">
    <source>
        <dbReference type="Google" id="ProtNLM"/>
    </source>
</evidence>
<dbReference type="InterPro" id="IPR036322">
    <property type="entry name" value="WD40_repeat_dom_sf"/>
</dbReference>
<protein>
    <recommendedName>
        <fullName evidence="4">Transducin/WD40 repeat-like superfamily protein</fullName>
    </recommendedName>
</protein>
<evidence type="ECO:0000313" key="2">
    <source>
        <dbReference type="EMBL" id="KAK9811436.1"/>
    </source>
</evidence>
<dbReference type="EMBL" id="JALJOR010000009">
    <property type="protein sequence ID" value="KAK9811436.1"/>
    <property type="molecule type" value="Genomic_DNA"/>
</dbReference>
<dbReference type="InterPro" id="IPR057221">
    <property type="entry name" value="DUF7899"/>
</dbReference>
<sequence length="458" mass="51887">MGGDSLTPAAVGTSKGKGGVRVVGPKRRLEPDSACTVHKLRRRETGQQTAVSFTRRNASERFRGFALQAELDTFDAAMAESLELTFLRKRSRILEIVAAADVVFALCYSGLCAAFSRGTNKCICYLNTRQDEAIRSLFYNKRNATLVTVSVFAADNYSSLKCRSTALDDIRTGQPERGVRLFQEEALSWPGFVEFDDINGIVLTYSAQHRSYKVFDLGTYGLLYTLADTTIQEVKVSPGVLLLIKERQEDEVPLAMRAIQDRSLIQEFRHPLHPGKKLDFIEQFNEKLLVKQEDENLQILDLQNGQLMEVSQTQFLTPTAFIFLYDNQLFLTFRNRTVAVWNFRGELVTSFEDHMLWHADNHTNNIFITDNQELIISYCKEGHVNDRLFEPDVDLGTINVSNILSGRCLAKIRGSMAASREAERTREALADVTALFFNEERNELFTGNKHGLLHMWAN</sequence>
<accession>A0AAW1PDD2</accession>
<evidence type="ECO:0000313" key="3">
    <source>
        <dbReference type="Proteomes" id="UP001489004"/>
    </source>
</evidence>
<dbReference type="PANTHER" id="PTHR31789:SF1">
    <property type="entry name" value="OS05G0482600 PROTEIN"/>
    <property type="match status" value="1"/>
</dbReference>
<dbReference type="PANTHER" id="PTHR31789">
    <property type="entry name" value="OS05G0482600 PROTEIN"/>
    <property type="match status" value="1"/>
</dbReference>
<keyword evidence="3" id="KW-1185">Reference proteome</keyword>
<dbReference type="Pfam" id="PF25463">
    <property type="entry name" value="DUF7899"/>
    <property type="match status" value="1"/>
</dbReference>
<organism evidence="2 3">
    <name type="scientific">[Myrmecia] bisecta</name>
    <dbReference type="NCBI Taxonomy" id="41462"/>
    <lineage>
        <taxon>Eukaryota</taxon>
        <taxon>Viridiplantae</taxon>
        <taxon>Chlorophyta</taxon>
        <taxon>core chlorophytes</taxon>
        <taxon>Trebouxiophyceae</taxon>
        <taxon>Trebouxiales</taxon>
        <taxon>Trebouxiaceae</taxon>
        <taxon>Myrmecia</taxon>
    </lineage>
</organism>
<name>A0AAW1PDD2_9CHLO</name>
<reference evidence="2 3" key="1">
    <citation type="journal article" date="2024" name="Nat. Commun.">
        <title>Phylogenomics reveals the evolutionary origins of lichenization in chlorophyte algae.</title>
        <authorList>
            <person name="Puginier C."/>
            <person name="Libourel C."/>
            <person name="Otte J."/>
            <person name="Skaloud P."/>
            <person name="Haon M."/>
            <person name="Grisel S."/>
            <person name="Petersen M."/>
            <person name="Berrin J.G."/>
            <person name="Delaux P.M."/>
            <person name="Dal Grande F."/>
            <person name="Keller J."/>
        </authorList>
    </citation>
    <scope>NUCLEOTIDE SEQUENCE [LARGE SCALE GENOMIC DNA]</scope>
    <source>
        <strain evidence="2 3">SAG 2043</strain>
    </source>
</reference>
<proteinExistence type="predicted"/>
<gene>
    <name evidence="2" type="ORF">WJX72_003905</name>
</gene>
<dbReference type="Proteomes" id="UP001489004">
    <property type="component" value="Unassembled WGS sequence"/>
</dbReference>
<dbReference type="Gene3D" id="2.130.10.10">
    <property type="entry name" value="YVTN repeat-like/Quinoprotein amine dehydrogenase"/>
    <property type="match status" value="1"/>
</dbReference>
<dbReference type="AlphaFoldDB" id="A0AAW1PDD2"/>
<comment type="caution">
    <text evidence="2">The sequence shown here is derived from an EMBL/GenBank/DDBJ whole genome shotgun (WGS) entry which is preliminary data.</text>
</comment>
<dbReference type="SUPFAM" id="SSF50978">
    <property type="entry name" value="WD40 repeat-like"/>
    <property type="match status" value="1"/>
</dbReference>
<dbReference type="InterPro" id="IPR015943">
    <property type="entry name" value="WD40/YVTN_repeat-like_dom_sf"/>
</dbReference>
<feature type="region of interest" description="Disordered" evidence="1">
    <location>
        <begin position="1"/>
        <end position="23"/>
    </location>
</feature>